<dbReference type="SUPFAM" id="SSF52821">
    <property type="entry name" value="Rhodanese/Cell cycle control phosphatase"/>
    <property type="match status" value="1"/>
</dbReference>
<feature type="domain" description="Rhodanese" evidence="1">
    <location>
        <begin position="39"/>
        <end position="144"/>
    </location>
</feature>
<accession>A0A1I0T5R9</accession>
<dbReference type="Pfam" id="PF00581">
    <property type="entry name" value="Rhodanese"/>
    <property type="match status" value="1"/>
</dbReference>
<dbReference type="EMBL" id="FOJN01000004">
    <property type="protein sequence ID" value="SFA47071.1"/>
    <property type="molecule type" value="Genomic_DNA"/>
</dbReference>
<dbReference type="InterPro" id="IPR001763">
    <property type="entry name" value="Rhodanese-like_dom"/>
</dbReference>
<gene>
    <name evidence="2" type="ORF">SAMN05444374_104149</name>
</gene>
<evidence type="ECO:0000313" key="3">
    <source>
        <dbReference type="Proteomes" id="UP000182054"/>
    </source>
</evidence>
<dbReference type="SMART" id="SM00450">
    <property type="entry name" value="RHOD"/>
    <property type="match status" value="1"/>
</dbReference>
<dbReference type="InterPro" id="IPR044240">
    <property type="entry name" value="STR4-like"/>
</dbReference>
<dbReference type="InterPro" id="IPR036873">
    <property type="entry name" value="Rhodanese-like_dom_sf"/>
</dbReference>
<dbReference type="PANTHER" id="PTHR47377">
    <property type="entry name" value="RHODANESE-LIKE DOMAIN-CONTAINING PROTEIN 4, CHLOROPLASTIC"/>
    <property type="match status" value="1"/>
</dbReference>
<organism evidence="2 3">
    <name type="scientific">Rhodococcoides kroppenstedtii</name>
    <dbReference type="NCBI Taxonomy" id="293050"/>
    <lineage>
        <taxon>Bacteria</taxon>
        <taxon>Bacillati</taxon>
        <taxon>Actinomycetota</taxon>
        <taxon>Actinomycetes</taxon>
        <taxon>Mycobacteriales</taxon>
        <taxon>Nocardiaceae</taxon>
        <taxon>Rhodococcoides</taxon>
    </lineage>
</organism>
<dbReference type="PANTHER" id="PTHR47377:SF1">
    <property type="entry name" value="RHODANESE-LIKE DOMAIN-CONTAINING PROTEIN 4, CHLOROPLASTIC"/>
    <property type="match status" value="1"/>
</dbReference>
<protein>
    <submittedName>
        <fullName evidence="2">Rhodanese-related sulfurtransferase</fullName>
    </submittedName>
</protein>
<keyword evidence="2" id="KW-0808">Transferase</keyword>
<sequence>MRQIGRGRARVRCDGVCETGAVSYAGDITPEQAWEMLASDPNASLVDVRTHAEWTYVGVPDTSSLNKRTAFVEWVSYPDGRPNEQFVEQLRASGVESGPVVFLCRSGQRSIGAAEAATAAGITPAYNVLDGFEGATDADGHRGGAGWRAVGLAWRQK</sequence>
<reference evidence="2 3" key="1">
    <citation type="submission" date="2016-10" db="EMBL/GenBank/DDBJ databases">
        <authorList>
            <person name="de Groot N.N."/>
        </authorList>
    </citation>
    <scope>NUCLEOTIDE SEQUENCE [LARGE SCALE GENOMIC DNA]</scope>
    <source>
        <strain evidence="2 3">DSM 44908</strain>
    </source>
</reference>
<name>A0A1I0T5R9_9NOCA</name>
<dbReference type="Proteomes" id="UP000182054">
    <property type="component" value="Unassembled WGS sequence"/>
</dbReference>
<dbReference type="GO" id="GO:0016740">
    <property type="term" value="F:transferase activity"/>
    <property type="evidence" value="ECO:0007669"/>
    <property type="project" value="UniProtKB-KW"/>
</dbReference>
<evidence type="ECO:0000313" key="2">
    <source>
        <dbReference type="EMBL" id="SFA47071.1"/>
    </source>
</evidence>
<proteinExistence type="predicted"/>
<dbReference type="PROSITE" id="PS50206">
    <property type="entry name" value="RHODANESE_3"/>
    <property type="match status" value="1"/>
</dbReference>
<dbReference type="Gene3D" id="3.40.250.10">
    <property type="entry name" value="Rhodanese-like domain"/>
    <property type="match status" value="1"/>
</dbReference>
<evidence type="ECO:0000259" key="1">
    <source>
        <dbReference type="PROSITE" id="PS50206"/>
    </source>
</evidence>
<dbReference type="AlphaFoldDB" id="A0A1I0T5R9"/>